<evidence type="ECO:0000313" key="1">
    <source>
        <dbReference type="EMBL" id="CAB4144783.1"/>
    </source>
</evidence>
<proteinExistence type="predicted"/>
<reference evidence="1" key="1">
    <citation type="submission" date="2020-04" db="EMBL/GenBank/DDBJ databases">
        <authorList>
            <person name="Chiriac C."/>
            <person name="Salcher M."/>
            <person name="Ghai R."/>
            <person name="Kavagutti S V."/>
        </authorList>
    </citation>
    <scope>NUCLEOTIDE SEQUENCE</scope>
</reference>
<dbReference type="Pfam" id="PF11753">
    <property type="entry name" value="DUF3310"/>
    <property type="match status" value="1"/>
</dbReference>
<protein>
    <submittedName>
        <fullName evidence="1">SaV-like</fullName>
    </submittedName>
</protein>
<sequence length="82" mass="9574">MDSHKKTQIGGTHYKHMRIQPVEYIHLNSIPFIEGCVIKYVTRWREKGGLEDIKKARHFLDILIELEEPKLVSQNNLTTTGE</sequence>
<organism evidence="1">
    <name type="scientific">uncultured Caudovirales phage</name>
    <dbReference type="NCBI Taxonomy" id="2100421"/>
    <lineage>
        <taxon>Viruses</taxon>
        <taxon>Duplodnaviria</taxon>
        <taxon>Heunggongvirae</taxon>
        <taxon>Uroviricota</taxon>
        <taxon>Caudoviricetes</taxon>
        <taxon>Peduoviridae</taxon>
        <taxon>Maltschvirus</taxon>
        <taxon>Maltschvirus maltsch</taxon>
    </lineage>
</organism>
<gene>
    <name evidence="1" type="ORF">UFOVP459_62</name>
</gene>
<accession>A0A6J5MHC7</accession>
<name>A0A6J5MHC7_9CAUD</name>
<dbReference type="EMBL" id="LR796424">
    <property type="protein sequence ID" value="CAB4144783.1"/>
    <property type="molecule type" value="Genomic_DNA"/>
</dbReference>
<dbReference type="InterPro" id="IPR021739">
    <property type="entry name" value="SaV-like"/>
</dbReference>